<proteinExistence type="predicted"/>
<organism evidence="1">
    <name type="scientific">marine sediment metagenome</name>
    <dbReference type="NCBI Taxonomy" id="412755"/>
    <lineage>
        <taxon>unclassified sequences</taxon>
        <taxon>metagenomes</taxon>
        <taxon>ecological metagenomes</taxon>
    </lineage>
</organism>
<dbReference type="GO" id="GO:0000271">
    <property type="term" value="P:polysaccharide biosynthetic process"/>
    <property type="evidence" value="ECO:0007669"/>
    <property type="project" value="TreeGrafter"/>
</dbReference>
<feature type="non-terminal residue" evidence="1">
    <location>
        <position position="123"/>
    </location>
</feature>
<dbReference type="AlphaFoldDB" id="X0SUT3"/>
<accession>X0SUT3</accession>
<dbReference type="GO" id="GO:0030170">
    <property type="term" value="F:pyridoxal phosphate binding"/>
    <property type="evidence" value="ECO:0007669"/>
    <property type="project" value="TreeGrafter"/>
</dbReference>
<reference evidence="1" key="1">
    <citation type="journal article" date="2014" name="Front. Microbiol.">
        <title>High frequency of phylogenetically diverse reductive dehalogenase-homologous genes in deep subseafloor sedimentary metagenomes.</title>
        <authorList>
            <person name="Kawai M."/>
            <person name="Futagami T."/>
            <person name="Toyoda A."/>
            <person name="Takaki Y."/>
            <person name="Nishi S."/>
            <person name="Hori S."/>
            <person name="Arai W."/>
            <person name="Tsubouchi T."/>
            <person name="Morono Y."/>
            <person name="Uchiyama I."/>
            <person name="Ito T."/>
            <person name="Fujiyama A."/>
            <person name="Inagaki F."/>
            <person name="Takami H."/>
        </authorList>
    </citation>
    <scope>NUCLEOTIDE SEQUENCE</scope>
    <source>
        <strain evidence="1">Expedition CK06-06</strain>
    </source>
</reference>
<dbReference type="Pfam" id="PF01041">
    <property type="entry name" value="DegT_DnrJ_EryC1"/>
    <property type="match status" value="1"/>
</dbReference>
<dbReference type="InterPro" id="IPR015424">
    <property type="entry name" value="PyrdxlP-dep_Trfase"/>
</dbReference>
<dbReference type="InterPro" id="IPR015421">
    <property type="entry name" value="PyrdxlP-dep_Trfase_major"/>
</dbReference>
<comment type="caution">
    <text evidence="1">The sequence shown here is derived from an EMBL/GenBank/DDBJ whole genome shotgun (WGS) entry which is preliminary data.</text>
</comment>
<dbReference type="GO" id="GO:0008483">
    <property type="term" value="F:transaminase activity"/>
    <property type="evidence" value="ECO:0007669"/>
    <property type="project" value="TreeGrafter"/>
</dbReference>
<sequence length="123" mass="14168">MSNGRASIRLILRKILKLGKGDEVLLPAYVFQGLLDPFEESDMTIKFYKLNRDLTLDASDIKRKINENTKVLFILHYFGFPQPVEQLKELREAYPSCSVIEDIVQSFFTTRLDSSLGRFGDFS</sequence>
<dbReference type="SUPFAM" id="SSF53383">
    <property type="entry name" value="PLP-dependent transferases"/>
    <property type="match status" value="1"/>
</dbReference>
<protein>
    <recommendedName>
        <fullName evidence="2">Aminotransferase class I/classII domain-containing protein</fullName>
    </recommendedName>
</protein>
<dbReference type="EMBL" id="BARS01007196">
    <property type="protein sequence ID" value="GAF79687.1"/>
    <property type="molecule type" value="Genomic_DNA"/>
</dbReference>
<name>X0SUT3_9ZZZZ</name>
<dbReference type="Gene3D" id="3.40.640.10">
    <property type="entry name" value="Type I PLP-dependent aspartate aminotransferase-like (Major domain)"/>
    <property type="match status" value="1"/>
</dbReference>
<dbReference type="PANTHER" id="PTHR30244">
    <property type="entry name" value="TRANSAMINASE"/>
    <property type="match status" value="1"/>
</dbReference>
<gene>
    <name evidence="1" type="ORF">S01H1_13903</name>
</gene>
<dbReference type="PANTHER" id="PTHR30244:SF42">
    <property type="entry name" value="UDP-2-ACETAMIDO-2-DEOXY-3-OXO-D-GLUCURONATE AMINOTRANSFERASE"/>
    <property type="match status" value="1"/>
</dbReference>
<dbReference type="InterPro" id="IPR000653">
    <property type="entry name" value="DegT/StrS_aminotransferase"/>
</dbReference>
<evidence type="ECO:0008006" key="2">
    <source>
        <dbReference type="Google" id="ProtNLM"/>
    </source>
</evidence>
<evidence type="ECO:0000313" key="1">
    <source>
        <dbReference type="EMBL" id="GAF79687.1"/>
    </source>
</evidence>